<evidence type="ECO:0000313" key="3">
    <source>
        <dbReference type="EMBL" id="MDP9825008.1"/>
    </source>
</evidence>
<feature type="transmembrane region" description="Helical" evidence="1">
    <location>
        <begin position="239"/>
        <end position="259"/>
    </location>
</feature>
<reference evidence="3 4" key="1">
    <citation type="submission" date="2023-07" db="EMBL/GenBank/DDBJ databases">
        <title>Sequencing the genomes of 1000 actinobacteria strains.</title>
        <authorList>
            <person name="Klenk H.-P."/>
        </authorList>
    </citation>
    <scope>NUCLEOTIDE SEQUENCE [LARGE SCALE GENOMIC DNA]</scope>
    <source>
        <strain evidence="3 4">DSM 44388</strain>
    </source>
</reference>
<dbReference type="RefSeq" id="WP_307238344.1">
    <property type="nucleotide sequence ID" value="NZ_JAUSQZ010000001.1"/>
</dbReference>
<feature type="transmembrane region" description="Helical" evidence="1">
    <location>
        <begin position="48"/>
        <end position="70"/>
    </location>
</feature>
<sequence>MSTSVPAIRPLTGLRIVAAIWVLLYHFYEPTAALLPAAAGSVWQDLIKSGYLGVELFFVLSGFIISHNYARRFEVFNLGAYRVFLRARFARLYPVHLVTLFVALVLVIGAGLVGQELNSADDHSPVSFVMNLILLQVIPAVGSWNGTSWSISAEAAAYLAFPVLALVVMRIRSLKSMLACVLLGCAVTWLGIWAVTFDGTYTRLSLTVSMLRIAGEFTAGCFLWAFWHEGNRRSLTRPAYVGDVLAVAGVLGLCTVILFTPGQPVADFTCLPFVCMIVIGCAQARGLVSKVLSLRWMEYGGRISYSLYMWHFLVLMIVGKAMPWGTFTSAALPLRIAVLFAYLGLSVVGAIALYHLVEEPGRRLIRRTPRRSALYRLGHTGTEAVSTVALKN</sequence>
<organism evidence="3 4">
    <name type="scientific">Kineosporia succinea</name>
    <dbReference type="NCBI Taxonomy" id="84632"/>
    <lineage>
        <taxon>Bacteria</taxon>
        <taxon>Bacillati</taxon>
        <taxon>Actinomycetota</taxon>
        <taxon>Actinomycetes</taxon>
        <taxon>Kineosporiales</taxon>
        <taxon>Kineosporiaceae</taxon>
        <taxon>Kineosporia</taxon>
    </lineage>
</organism>
<feature type="domain" description="Acyltransferase 3" evidence="2">
    <location>
        <begin position="11"/>
        <end position="355"/>
    </location>
</feature>
<evidence type="ECO:0000256" key="1">
    <source>
        <dbReference type="SAM" id="Phobius"/>
    </source>
</evidence>
<feature type="transmembrane region" description="Helical" evidence="1">
    <location>
        <begin position="305"/>
        <end position="324"/>
    </location>
</feature>
<name>A0ABT9NX58_9ACTN</name>
<feature type="transmembrane region" description="Helical" evidence="1">
    <location>
        <begin position="265"/>
        <end position="284"/>
    </location>
</feature>
<accession>A0ABT9NX58</accession>
<dbReference type="InterPro" id="IPR002656">
    <property type="entry name" value="Acyl_transf_3_dom"/>
</dbReference>
<keyword evidence="4" id="KW-1185">Reference proteome</keyword>
<keyword evidence="1" id="KW-0472">Membrane</keyword>
<dbReference type="InterPro" id="IPR050879">
    <property type="entry name" value="Acyltransferase_3"/>
</dbReference>
<feature type="transmembrane region" description="Helical" evidence="1">
    <location>
        <begin position="176"/>
        <end position="197"/>
    </location>
</feature>
<feature type="transmembrane region" description="Helical" evidence="1">
    <location>
        <begin position="209"/>
        <end position="227"/>
    </location>
</feature>
<feature type="transmembrane region" description="Helical" evidence="1">
    <location>
        <begin position="336"/>
        <end position="357"/>
    </location>
</feature>
<feature type="transmembrane region" description="Helical" evidence="1">
    <location>
        <begin position="91"/>
        <end position="113"/>
    </location>
</feature>
<keyword evidence="1" id="KW-0812">Transmembrane</keyword>
<dbReference type="PANTHER" id="PTHR23028">
    <property type="entry name" value="ACETYLTRANSFERASE"/>
    <property type="match status" value="1"/>
</dbReference>
<gene>
    <name evidence="3" type="ORF">J2S57_000757</name>
</gene>
<evidence type="ECO:0000313" key="4">
    <source>
        <dbReference type="Proteomes" id="UP001235712"/>
    </source>
</evidence>
<proteinExistence type="predicted"/>
<dbReference type="PANTHER" id="PTHR23028:SF53">
    <property type="entry name" value="ACYL_TRANSF_3 DOMAIN-CONTAINING PROTEIN"/>
    <property type="match status" value="1"/>
</dbReference>
<dbReference type="Pfam" id="PF01757">
    <property type="entry name" value="Acyl_transf_3"/>
    <property type="match status" value="1"/>
</dbReference>
<comment type="caution">
    <text evidence="3">The sequence shown here is derived from an EMBL/GenBank/DDBJ whole genome shotgun (WGS) entry which is preliminary data.</text>
</comment>
<dbReference type="Proteomes" id="UP001235712">
    <property type="component" value="Unassembled WGS sequence"/>
</dbReference>
<dbReference type="EMBL" id="JAUSQZ010000001">
    <property type="protein sequence ID" value="MDP9825008.1"/>
    <property type="molecule type" value="Genomic_DNA"/>
</dbReference>
<protein>
    <submittedName>
        <fullName evidence="3">Peptidoglycan/LPS O-acetylase OafA/YrhL</fullName>
    </submittedName>
</protein>
<evidence type="ECO:0000259" key="2">
    <source>
        <dbReference type="Pfam" id="PF01757"/>
    </source>
</evidence>
<keyword evidence="1" id="KW-1133">Transmembrane helix</keyword>
<feature type="transmembrane region" description="Helical" evidence="1">
    <location>
        <begin position="149"/>
        <end position="169"/>
    </location>
</feature>
<feature type="transmembrane region" description="Helical" evidence="1">
    <location>
        <begin position="12"/>
        <end position="28"/>
    </location>
</feature>